<protein>
    <recommendedName>
        <fullName evidence="6">Mid2 domain-containing protein</fullName>
    </recommendedName>
</protein>
<keyword evidence="3" id="KW-0732">Signal</keyword>
<feature type="transmembrane region" description="Helical" evidence="2">
    <location>
        <begin position="244"/>
        <end position="267"/>
    </location>
</feature>
<evidence type="ECO:0000313" key="4">
    <source>
        <dbReference type="EMBL" id="KAK3051291.1"/>
    </source>
</evidence>
<feature type="compositionally biased region" description="Gly residues" evidence="1">
    <location>
        <begin position="380"/>
        <end position="396"/>
    </location>
</feature>
<feature type="signal peptide" evidence="3">
    <location>
        <begin position="1"/>
        <end position="26"/>
    </location>
</feature>
<evidence type="ECO:0000313" key="5">
    <source>
        <dbReference type="Proteomes" id="UP001271007"/>
    </source>
</evidence>
<feature type="chain" id="PRO_5042488660" description="Mid2 domain-containing protein" evidence="3">
    <location>
        <begin position="27"/>
        <end position="396"/>
    </location>
</feature>
<feature type="compositionally biased region" description="Low complexity" evidence="1">
    <location>
        <begin position="186"/>
        <end position="207"/>
    </location>
</feature>
<comment type="caution">
    <text evidence="4">The sequence shown here is derived from an EMBL/GenBank/DDBJ whole genome shotgun (WGS) entry which is preliminary data.</text>
</comment>
<feature type="region of interest" description="Disordered" evidence="1">
    <location>
        <begin position="370"/>
        <end position="396"/>
    </location>
</feature>
<reference evidence="4" key="1">
    <citation type="submission" date="2023-04" db="EMBL/GenBank/DDBJ databases">
        <title>Black Yeasts Isolated from many extreme environments.</title>
        <authorList>
            <person name="Coleine C."/>
            <person name="Stajich J.E."/>
            <person name="Selbmann L."/>
        </authorList>
    </citation>
    <scope>NUCLEOTIDE SEQUENCE</scope>
    <source>
        <strain evidence="4">CCFEE 5312</strain>
    </source>
</reference>
<name>A0AAJ0DCK0_9PEZI</name>
<feature type="region of interest" description="Disordered" evidence="1">
    <location>
        <begin position="336"/>
        <end position="356"/>
    </location>
</feature>
<keyword evidence="2" id="KW-0812">Transmembrane</keyword>
<keyword evidence="5" id="KW-1185">Reference proteome</keyword>
<feature type="region of interest" description="Disordered" evidence="1">
    <location>
        <begin position="144"/>
        <end position="215"/>
    </location>
</feature>
<gene>
    <name evidence="4" type="ORF">LTR09_007687</name>
</gene>
<sequence>MALSITIQLIAATFLALHLTTFGAFAQNCYYPDGSLSTEGDATCSSQGGACCPLNWQCMSNGLCYLENAGYYGRYTCTDQTWESSSCPQICTHNNTATGNEAILQCSNGDWCCDGNRVAFNCCTKADTDYFSLPDPSPIAFISSVPSPTPAKTVDNPPASVSDGTPVDTKPPENSSPSFSSPPPSSSYSSQASTTSTSKTTETSVTTGADGSASTVTHVVTVAPAGIEPGSSSPHDKGHHKSNLGLIVGLAVGIPVALILLATVLFFSARKMRQSNKYHTVPLKQKPSPIEANYANISPGTYAPEIDSFPVAPGRTKSGRKSELYGSDVVIHSPTTSISTNGSVAPPYSPGGRAEPMTQIQEEPQELWGGYVAYRPPGTGQPGTGQSGAGGPDQSH</sequence>
<dbReference type="Proteomes" id="UP001271007">
    <property type="component" value="Unassembled WGS sequence"/>
</dbReference>
<keyword evidence="2" id="KW-0472">Membrane</keyword>
<keyword evidence="2" id="KW-1133">Transmembrane helix</keyword>
<organism evidence="4 5">
    <name type="scientific">Extremus antarcticus</name>
    <dbReference type="NCBI Taxonomy" id="702011"/>
    <lineage>
        <taxon>Eukaryota</taxon>
        <taxon>Fungi</taxon>
        <taxon>Dikarya</taxon>
        <taxon>Ascomycota</taxon>
        <taxon>Pezizomycotina</taxon>
        <taxon>Dothideomycetes</taxon>
        <taxon>Dothideomycetidae</taxon>
        <taxon>Mycosphaerellales</taxon>
        <taxon>Extremaceae</taxon>
        <taxon>Extremus</taxon>
    </lineage>
</organism>
<evidence type="ECO:0008006" key="6">
    <source>
        <dbReference type="Google" id="ProtNLM"/>
    </source>
</evidence>
<evidence type="ECO:0000256" key="1">
    <source>
        <dbReference type="SAM" id="MobiDB-lite"/>
    </source>
</evidence>
<dbReference type="AlphaFoldDB" id="A0AAJ0DCK0"/>
<dbReference type="EMBL" id="JAWDJX010000027">
    <property type="protein sequence ID" value="KAK3051291.1"/>
    <property type="molecule type" value="Genomic_DNA"/>
</dbReference>
<evidence type="ECO:0000256" key="2">
    <source>
        <dbReference type="SAM" id="Phobius"/>
    </source>
</evidence>
<evidence type="ECO:0000256" key="3">
    <source>
        <dbReference type="SAM" id="SignalP"/>
    </source>
</evidence>
<accession>A0AAJ0DCK0</accession>
<proteinExistence type="predicted"/>